<dbReference type="AlphaFoldDB" id="A0A1B2HN55"/>
<gene>
    <name evidence="3" type="ORF">BBK82_26770</name>
</gene>
<accession>A0A1B2HN55</accession>
<organism evidence="3 4">
    <name type="scientific">Lentzea guizhouensis</name>
    <dbReference type="NCBI Taxonomy" id="1586287"/>
    <lineage>
        <taxon>Bacteria</taxon>
        <taxon>Bacillati</taxon>
        <taxon>Actinomycetota</taxon>
        <taxon>Actinomycetes</taxon>
        <taxon>Pseudonocardiales</taxon>
        <taxon>Pseudonocardiaceae</taxon>
        <taxon>Lentzea</taxon>
    </lineage>
</organism>
<protein>
    <recommendedName>
        <fullName evidence="2">Ricin B lectin domain-containing protein</fullName>
    </recommendedName>
</protein>
<feature type="signal peptide" evidence="1">
    <location>
        <begin position="1"/>
        <end position="24"/>
    </location>
</feature>
<dbReference type="Pfam" id="PF00652">
    <property type="entry name" value="Ricin_B_lectin"/>
    <property type="match status" value="1"/>
</dbReference>
<evidence type="ECO:0000256" key="1">
    <source>
        <dbReference type="SAM" id="SignalP"/>
    </source>
</evidence>
<dbReference type="SMART" id="SM00458">
    <property type="entry name" value="RICIN"/>
    <property type="match status" value="1"/>
</dbReference>
<keyword evidence="4" id="KW-1185">Reference proteome</keyword>
<dbReference type="Gene3D" id="2.80.10.50">
    <property type="match status" value="2"/>
</dbReference>
<dbReference type="EMBL" id="CP016793">
    <property type="protein sequence ID" value="ANZ39140.1"/>
    <property type="molecule type" value="Genomic_DNA"/>
</dbReference>
<keyword evidence="1" id="KW-0732">Signal</keyword>
<reference evidence="3 4" key="1">
    <citation type="submission" date="2016-07" db="EMBL/GenBank/DDBJ databases">
        <title>Complete genome sequence of the Lentzea guizhouensis DHS C013.</title>
        <authorList>
            <person name="Cao C."/>
        </authorList>
    </citation>
    <scope>NUCLEOTIDE SEQUENCE [LARGE SCALE GENOMIC DNA]</scope>
    <source>
        <strain evidence="3 4">DHS C013</strain>
    </source>
</reference>
<feature type="chain" id="PRO_5008538309" description="Ricin B lectin domain-containing protein" evidence="1">
    <location>
        <begin position="25"/>
        <end position="166"/>
    </location>
</feature>
<evidence type="ECO:0000313" key="4">
    <source>
        <dbReference type="Proteomes" id="UP000093053"/>
    </source>
</evidence>
<evidence type="ECO:0000313" key="3">
    <source>
        <dbReference type="EMBL" id="ANZ39140.1"/>
    </source>
</evidence>
<dbReference type="SUPFAM" id="SSF50370">
    <property type="entry name" value="Ricin B-like lectins"/>
    <property type="match status" value="1"/>
</dbReference>
<dbReference type="Proteomes" id="UP000093053">
    <property type="component" value="Chromosome"/>
</dbReference>
<dbReference type="STRING" id="1586287.BBK82_26770"/>
<dbReference type="CDD" id="cd00161">
    <property type="entry name" value="beta-trefoil_Ricin-like"/>
    <property type="match status" value="1"/>
</dbReference>
<dbReference type="InterPro" id="IPR000772">
    <property type="entry name" value="Ricin_B_lectin"/>
</dbReference>
<dbReference type="KEGG" id="led:BBK82_26770"/>
<feature type="domain" description="Ricin B lectin" evidence="2">
    <location>
        <begin position="25"/>
        <end position="164"/>
    </location>
</feature>
<proteinExistence type="predicted"/>
<dbReference type="InterPro" id="IPR035992">
    <property type="entry name" value="Ricin_B-like_lectins"/>
</dbReference>
<dbReference type="PROSITE" id="PS50231">
    <property type="entry name" value="RICIN_B_LECTIN"/>
    <property type="match status" value="1"/>
</dbReference>
<sequence length="166" mass="18105">MRRIAFLLATVVALCTGFATSASAGTIFFQLKVQHTLKCLQVSGGTTAVQSTCGSFTQQNQIFVLDPLPNTNYRIRNVSTNKCLDIRGANPNIGADVIEFACGTGAHQQWTFRFDGAGHYEVVSLLNQLCLDVDTFGGGTNNGARVQMWECLDNPALNQRWNLQSI</sequence>
<name>A0A1B2HN55_9PSEU</name>
<evidence type="ECO:0000259" key="2">
    <source>
        <dbReference type="SMART" id="SM00458"/>
    </source>
</evidence>
<dbReference type="RefSeq" id="WP_065917483.1">
    <property type="nucleotide sequence ID" value="NZ_CP016793.1"/>
</dbReference>